<dbReference type="InterPro" id="IPR050604">
    <property type="entry name" value="PDZ-LIM_domain"/>
</dbReference>
<dbReference type="GO" id="GO:0007507">
    <property type="term" value="P:heart development"/>
    <property type="evidence" value="ECO:0007669"/>
    <property type="project" value="TreeGrafter"/>
</dbReference>
<dbReference type="PANTHER" id="PTHR24214">
    <property type="entry name" value="PDZ AND LIM DOMAIN PROTEIN ZASP"/>
    <property type="match status" value="1"/>
</dbReference>
<comment type="caution">
    <text evidence="7">The sequence shown here is derived from an EMBL/GenBank/DDBJ whole genome shotgun (WGS) entry which is preliminary data.</text>
</comment>
<dbReference type="EMBL" id="LSYS01006896">
    <property type="protein sequence ID" value="OPJ73713.1"/>
    <property type="molecule type" value="Genomic_DNA"/>
</dbReference>
<dbReference type="GO" id="GO:0003779">
    <property type="term" value="F:actin binding"/>
    <property type="evidence" value="ECO:0007669"/>
    <property type="project" value="TreeGrafter"/>
</dbReference>
<name>A0A1V4JNE6_PATFA</name>
<dbReference type="GO" id="GO:0005912">
    <property type="term" value="C:adherens junction"/>
    <property type="evidence" value="ECO:0007669"/>
    <property type="project" value="TreeGrafter"/>
</dbReference>
<organism evidence="7 8">
    <name type="scientific">Patagioenas fasciata monilis</name>
    <dbReference type="NCBI Taxonomy" id="372326"/>
    <lineage>
        <taxon>Eukaryota</taxon>
        <taxon>Metazoa</taxon>
        <taxon>Chordata</taxon>
        <taxon>Craniata</taxon>
        <taxon>Vertebrata</taxon>
        <taxon>Euteleostomi</taxon>
        <taxon>Archelosauria</taxon>
        <taxon>Archosauria</taxon>
        <taxon>Dinosauria</taxon>
        <taxon>Saurischia</taxon>
        <taxon>Theropoda</taxon>
        <taxon>Coelurosauria</taxon>
        <taxon>Aves</taxon>
        <taxon>Neognathae</taxon>
        <taxon>Neoaves</taxon>
        <taxon>Columbimorphae</taxon>
        <taxon>Columbiformes</taxon>
        <taxon>Columbidae</taxon>
        <taxon>Patagioenas</taxon>
    </lineage>
</organism>
<dbReference type="SMART" id="SM00132">
    <property type="entry name" value="LIM"/>
    <property type="match status" value="1"/>
</dbReference>
<dbReference type="Pfam" id="PF00412">
    <property type="entry name" value="LIM"/>
    <property type="match status" value="1"/>
</dbReference>
<dbReference type="PROSITE" id="PS00478">
    <property type="entry name" value="LIM_DOMAIN_1"/>
    <property type="match status" value="1"/>
</dbReference>
<dbReference type="OrthoDB" id="15567at2759"/>
<dbReference type="STRING" id="372326.A0A1V4JNE6"/>
<accession>A0A1V4JNE6</accession>
<evidence type="ECO:0000313" key="7">
    <source>
        <dbReference type="EMBL" id="OPJ73713.1"/>
    </source>
</evidence>
<keyword evidence="3 4" id="KW-0440">LIM domain</keyword>
<dbReference type="Gene3D" id="2.10.110.10">
    <property type="entry name" value="Cysteine Rich Protein"/>
    <property type="match status" value="1"/>
</dbReference>
<dbReference type="InterPro" id="IPR001781">
    <property type="entry name" value="Znf_LIM"/>
</dbReference>
<dbReference type="PROSITE" id="PS50023">
    <property type="entry name" value="LIM_DOMAIN_2"/>
    <property type="match status" value="1"/>
</dbReference>
<dbReference type="GO" id="GO:0046872">
    <property type="term" value="F:metal ion binding"/>
    <property type="evidence" value="ECO:0007669"/>
    <property type="project" value="UniProtKB-KW"/>
</dbReference>
<evidence type="ECO:0000256" key="5">
    <source>
        <dbReference type="SAM" id="MobiDB-lite"/>
    </source>
</evidence>
<evidence type="ECO:0000256" key="2">
    <source>
        <dbReference type="ARBA" id="ARBA00022833"/>
    </source>
</evidence>
<keyword evidence="2 4" id="KW-0862">Zinc</keyword>
<dbReference type="GO" id="GO:0061061">
    <property type="term" value="P:muscle structure development"/>
    <property type="evidence" value="ECO:0007669"/>
    <property type="project" value="TreeGrafter"/>
</dbReference>
<dbReference type="GO" id="GO:0030036">
    <property type="term" value="P:actin cytoskeleton organization"/>
    <property type="evidence" value="ECO:0007669"/>
    <property type="project" value="TreeGrafter"/>
</dbReference>
<keyword evidence="1 4" id="KW-0479">Metal-binding</keyword>
<dbReference type="GO" id="GO:0051371">
    <property type="term" value="F:muscle alpha-actinin binding"/>
    <property type="evidence" value="ECO:0007669"/>
    <property type="project" value="TreeGrafter"/>
</dbReference>
<evidence type="ECO:0000259" key="6">
    <source>
        <dbReference type="PROSITE" id="PS50023"/>
    </source>
</evidence>
<dbReference type="AlphaFoldDB" id="A0A1V4JNE6"/>
<dbReference type="Proteomes" id="UP000190648">
    <property type="component" value="Unassembled WGS sequence"/>
</dbReference>
<dbReference type="GO" id="GO:0001725">
    <property type="term" value="C:stress fiber"/>
    <property type="evidence" value="ECO:0007669"/>
    <property type="project" value="TreeGrafter"/>
</dbReference>
<sequence>MSPRCPHDVPTAPAGFVEQDGRPFCPRDFSLLFSPRCPGCSGPVVTEFVAAMGELWHPRCFVCQVCSSPFPSGTFFEDNGRPVCERHRRVPPVSPVPGPGVPTAERAQ</sequence>
<reference evidence="7 8" key="1">
    <citation type="submission" date="2016-02" db="EMBL/GenBank/DDBJ databases">
        <title>Band-tailed pigeon sequencing and assembly.</title>
        <authorList>
            <person name="Soares A.E."/>
            <person name="Novak B.J."/>
            <person name="Rice E.S."/>
            <person name="O'Connell B."/>
            <person name="Chang D."/>
            <person name="Weber S."/>
            <person name="Shapiro B."/>
        </authorList>
    </citation>
    <scope>NUCLEOTIDE SEQUENCE [LARGE SCALE GENOMIC DNA]</scope>
    <source>
        <strain evidence="7">BTP2013</strain>
        <tissue evidence="7">Blood</tissue>
    </source>
</reference>
<dbReference type="PANTHER" id="PTHR24214:SF62">
    <property type="entry name" value="LEUPAXIN"/>
    <property type="match status" value="1"/>
</dbReference>
<dbReference type="GO" id="GO:0030018">
    <property type="term" value="C:Z disc"/>
    <property type="evidence" value="ECO:0007669"/>
    <property type="project" value="TreeGrafter"/>
</dbReference>
<evidence type="ECO:0000313" key="8">
    <source>
        <dbReference type="Proteomes" id="UP000190648"/>
    </source>
</evidence>
<evidence type="ECO:0000256" key="3">
    <source>
        <dbReference type="ARBA" id="ARBA00023038"/>
    </source>
</evidence>
<protein>
    <recommendedName>
        <fullName evidence="6">LIM zinc-binding domain-containing protein</fullName>
    </recommendedName>
</protein>
<feature type="region of interest" description="Disordered" evidence="5">
    <location>
        <begin position="87"/>
        <end position="108"/>
    </location>
</feature>
<evidence type="ECO:0000256" key="4">
    <source>
        <dbReference type="PROSITE-ProRule" id="PRU00125"/>
    </source>
</evidence>
<keyword evidence="8" id="KW-1185">Reference proteome</keyword>
<proteinExistence type="predicted"/>
<dbReference type="SUPFAM" id="SSF57716">
    <property type="entry name" value="Glucocorticoid receptor-like (DNA-binding domain)"/>
    <property type="match status" value="2"/>
</dbReference>
<gene>
    <name evidence="7" type="ORF">AV530_012173</name>
</gene>
<feature type="domain" description="LIM zinc-binding" evidence="6">
    <location>
        <begin position="35"/>
        <end position="95"/>
    </location>
</feature>
<dbReference type="GO" id="GO:0031941">
    <property type="term" value="C:filamentous actin"/>
    <property type="evidence" value="ECO:0007669"/>
    <property type="project" value="TreeGrafter"/>
</dbReference>
<evidence type="ECO:0000256" key="1">
    <source>
        <dbReference type="ARBA" id="ARBA00022723"/>
    </source>
</evidence>